<reference evidence="12" key="1">
    <citation type="submission" date="2018-05" db="EMBL/GenBank/DDBJ databases">
        <authorList>
            <person name="Lanie J.A."/>
            <person name="Ng W.-L."/>
            <person name="Kazmierczak K.M."/>
            <person name="Andrzejewski T.M."/>
            <person name="Davidsen T.M."/>
            <person name="Wayne K.J."/>
            <person name="Tettelin H."/>
            <person name="Glass J.I."/>
            <person name="Rusch D."/>
            <person name="Podicherti R."/>
            <person name="Tsui H.-C.T."/>
            <person name="Winkler M.E."/>
        </authorList>
    </citation>
    <scope>NUCLEOTIDE SEQUENCE</scope>
</reference>
<dbReference type="NCBIfam" id="TIGR01510">
    <property type="entry name" value="coaD_prev_kdtB"/>
    <property type="match status" value="1"/>
</dbReference>
<dbReference type="InterPro" id="IPR001980">
    <property type="entry name" value="PPAT"/>
</dbReference>
<proteinExistence type="predicted"/>
<feature type="domain" description="Cytidyltransferase-like" evidence="11">
    <location>
        <begin position="5"/>
        <end position="102"/>
    </location>
</feature>
<sequence>MIFVVAINNEKKPLLSSAERENLIIQSTVHLTNVRVESFDGLVVNYAKNSGAIAIIRGLRHVSDFEFEFQMAMMNYNLNPGITSIFMMPDEKYIHLNSTIVKDVARMGGDITDYVPDIVRKVLLAKYKA</sequence>
<evidence type="ECO:0000256" key="9">
    <source>
        <dbReference type="ARBA" id="ARBA00022993"/>
    </source>
</evidence>
<evidence type="ECO:0000313" key="12">
    <source>
        <dbReference type="EMBL" id="SVB12110.1"/>
    </source>
</evidence>
<evidence type="ECO:0000256" key="7">
    <source>
        <dbReference type="ARBA" id="ARBA00022840"/>
    </source>
</evidence>
<evidence type="ECO:0000256" key="4">
    <source>
        <dbReference type="ARBA" id="ARBA00022679"/>
    </source>
</evidence>
<dbReference type="PRINTS" id="PR01020">
    <property type="entry name" value="LPSBIOSNTHSS"/>
</dbReference>
<evidence type="ECO:0000256" key="8">
    <source>
        <dbReference type="ARBA" id="ARBA00022842"/>
    </source>
</evidence>
<dbReference type="PANTHER" id="PTHR21342">
    <property type="entry name" value="PHOSPHOPANTETHEINE ADENYLYLTRANSFERASE"/>
    <property type="match status" value="1"/>
</dbReference>
<evidence type="ECO:0000256" key="3">
    <source>
        <dbReference type="ARBA" id="ARBA00022490"/>
    </source>
</evidence>
<keyword evidence="8" id="KW-0460">Magnesium</keyword>
<evidence type="ECO:0000256" key="2">
    <source>
        <dbReference type="ARBA" id="ARBA00013868"/>
    </source>
</evidence>
<dbReference type="InterPro" id="IPR004821">
    <property type="entry name" value="Cyt_trans-like"/>
</dbReference>
<dbReference type="GO" id="GO:0005524">
    <property type="term" value="F:ATP binding"/>
    <property type="evidence" value="ECO:0007669"/>
    <property type="project" value="UniProtKB-KW"/>
</dbReference>
<keyword evidence="4" id="KW-0808">Transferase</keyword>
<dbReference type="PANTHER" id="PTHR21342:SF1">
    <property type="entry name" value="PHOSPHOPANTETHEINE ADENYLYLTRANSFERASE"/>
    <property type="match status" value="1"/>
</dbReference>
<evidence type="ECO:0000256" key="10">
    <source>
        <dbReference type="ARBA" id="ARBA00029346"/>
    </source>
</evidence>
<evidence type="ECO:0000259" key="11">
    <source>
        <dbReference type="Pfam" id="PF01467"/>
    </source>
</evidence>
<evidence type="ECO:0000256" key="5">
    <source>
        <dbReference type="ARBA" id="ARBA00022695"/>
    </source>
</evidence>
<gene>
    <name evidence="12" type="ORF">METZ01_LOCUS164964</name>
</gene>
<dbReference type="GO" id="GO:0015937">
    <property type="term" value="P:coenzyme A biosynthetic process"/>
    <property type="evidence" value="ECO:0007669"/>
    <property type="project" value="UniProtKB-KW"/>
</dbReference>
<keyword evidence="3" id="KW-0963">Cytoplasm</keyword>
<comment type="catalytic activity">
    <reaction evidence="10">
        <text>(R)-4'-phosphopantetheine + ATP + H(+) = 3'-dephospho-CoA + diphosphate</text>
        <dbReference type="Rhea" id="RHEA:19801"/>
        <dbReference type="ChEBI" id="CHEBI:15378"/>
        <dbReference type="ChEBI" id="CHEBI:30616"/>
        <dbReference type="ChEBI" id="CHEBI:33019"/>
        <dbReference type="ChEBI" id="CHEBI:57328"/>
        <dbReference type="ChEBI" id="CHEBI:61723"/>
        <dbReference type="EC" id="2.7.7.3"/>
    </reaction>
</comment>
<protein>
    <recommendedName>
        <fullName evidence="2">Phosphopantetheine adenylyltransferase</fullName>
        <ecNumber evidence="1">2.7.7.3</ecNumber>
    </recommendedName>
</protein>
<dbReference type="Pfam" id="PF01467">
    <property type="entry name" value="CTP_transf_like"/>
    <property type="match status" value="1"/>
</dbReference>
<dbReference type="AlphaFoldDB" id="A0A382BE27"/>
<name>A0A382BE27_9ZZZZ</name>
<dbReference type="GO" id="GO:0004595">
    <property type="term" value="F:pantetheine-phosphate adenylyltransferase activity"/>
    <property type="evidence" value="ECO:0007669"/>
    <property type="project" value="UniProtKB-EC"/>
</dbReference>
<keyword evidence="6" id="KW-0547">Nucleotide-binding</keyword>
<keyword evidence="9" id="KW-0173">Coenzyme A biosynthesis</keyword>
<evidence type="ECO:0000256" key="6">
    <source>
        <dbReference type="ARBA" id="ARBA00022741"/>
    </source>
</evidence>
<evidence type="ECO:0000256" key="1">
    <source>
        <dbReference type="ARBA" id="ARBA00012392"/>
    </source>
</evidence>
<organism evidence="12">
    <name type="scientific">marine metagenome</name>
    <dbReference type="NCBI Taxonomy" id="408172"/>
    <lineage>
        <taxon>unclassified sequences</taxon>
        <taxon>metagenomes</taxon>
        <taxon>ecological metagenomes</taxon>
    </lineage>
</organism>
<keyword evidence="7" id="KW-0067">ATP-binding</keyword>
<dbReference type="InterPro" id="IPR014729">
    <property type="entry name" value="Rossmann-like_a/b/a_fold"/>
</dbReference>
<keyword evidence="5" id="KW-0548">Nucleotidyltransferase</keyword>
<accession>A0A382BE27</accession>
<dbReference type="SUPFAM" id="SSF52374">
    <property type="entry name" value="Nucleotidylyl transferase"/>
    <property type="match status" value="1"/>
</dbReference>
<dbReference type="EMBL" id="UINC01029424">
    <property type="protein sequence ID" value="SVB12110.1"/>
    <property type="molecule type" value="Genomic_DNA"/>
</dbReference>
<dbReference type="EC" id="2.7.7.3" evidence="1"/>
<dbReference type="Gene3D" id="3.40.50.620">
    <property type="entry name" value="HUPs"/>
    <property type="match status" value="1"/>
</dbReference>